<sequence length="308" mass="34070">MSNTASTKPVKMRRRFGRKHAREYLTFVAFVLPNIALIAVFIYRPLISNIYYSMLDWRLGSATAKIVGLANYVNWFTDPGSLEVIRITVIFTIATVGGSMVIGLALALALNQRIPGTAFARSAVFAPYVLSGVGVGMVWLFIFDPTYGALSGILRLLGTSGPDWYLDRNWALVMLIIVYVWKNLGYAAVIYLAGLQSVPNDLLEAAQIDGAGGSKRFFKIVLPLLSPTTFFLLVTIVLNSLQSFDLIRIMTKGGPLDGTKTLIYQVYEEAFVNGRAGYSSTVAIILFVVLLLLTVGQMRYLERRVHYS</sequence>
<feature type="transmembrane region" description="Helical" evidence="7">
    <location>
        <begin position="216"/>
        <end position="238"/>
    </location>
</feature>
<feature type="transmembrane region" description="Helical" evidence="7">
    <location>
        <begin position="276"/>
        <end position="295"/>
    </location>
</feature>
<dbReference type="SUPFAM" id="SSF161098">
    <property type="entry name" value="MetI-like"/>
    <property type="match status" value="1"/>
</dbReference>
<dbReference type="AlphaFoldDB" id="A0A7Z0D1P7"/>
<gene>
    <name evidence="9" type="ORF">BJY26_000811</name>
</gene>
<keyword evidence="6 7" id="KW-0472">Membrane</keyword>
<dbReference type="Gene3D" id="1.10.3720.10">
    <property type="entry name" value="MetI-like"/>
    <property type="match status" value="1"/>
</dbReference>
<dbReference type="GO" id="GO:0055085">
    <property type="term" value="P:transmembrane transport"/>
    <property type="evidence" value="ECO:0007669"/>
    <property type="project" value="InterPro"/>
</dbReference>
<evidence type="ECO:0000256" key="3">
    <source>
        <dbReference type="ARBA" id="ARBA00022475"/>
    </source>
</evidence>
<protein>
    <submittedName>
        <fullName evidence="9">sn-glycerol 3-phosphate transport system permease protein</fullName>
    </submittedName>
</protein>
<accession>A0A7Z0D1P7</accession>
<comment type="similarity">
    <text evidence="7">Belongs to the binding-protein-dependent transport system permease family.</text>
</comment>
<dbReference type="GO" id="GO:0005886">
    <property type="term" value="C:plasma membrane"/>
    <property type="evidence" value="ECO:0007669"/>
    <property type="project" value="UniProtKB-SubCell"/>
</dbReference>
<keyword evidence="3" id="KW-1003">Cell membrane</keyword>
<dbReference type="CDD" id="cd06261">
    <property type="entry name" value="TM_PBP2"/>
    <property type="match status" value="1"/>
</dbReference>
<evidence type="ECO:0000313" key="9">
    <source>
        <dbReference type="EMBL" id="NYI66505.1"/>
    </source>
</evidence>
<evidence type="ECO:0000259" key="8">
    <source>
        <dbReference type="PROSITE" id="PS50928"/>
    </source>
</evidence>
<dbReference type="PANTHER" id="PTHR30193:SF37">
    <property type="entry name" value="INNER MEMBRANE ABC TRANSPORTER PERMEASE PROTEIN YCJO"/>
    <property type="match status" value="1"/>
</dbReference>
<evidence type="ECO:0000256" key="6">
    <source>
        <dbReference type="ARBA" id="ARBA00023136"/>
    </source>
</evidence>
<dbReference type="RefSeq" id="WP_308191256.1">
    <property type="nucleotide sequence ID" value="NZ_JAJTWV010000046.1"/>
</dbReference>
<comment type="subcellular location">
    <subcellularLocation>
        <location evidence="1 7">Cell membrane</location>
        <topology evidence="1 7">Multi-pass membrane protein</topology>
    </subcellularLocation>
</comment>
<dbReference type="Proteomes" id="UP000539111">
    <property type="component" value="Unassembled WGS sequence"/>
</dbReference>
<dbReference type="InterPro" id="IPR051393">
    <property type="entry name" value="ABC_transporter_permease"/>
</dbReference>
<dbReference type="PANTHER" id="PTHR30193">
    <property type="entry name" value="ABC TRANSPORTER PERMEASE PROTEIN"/>
    <property type="match status" value="1"/>
</dbReference>
<reference evidence="9 10" key="1">
    <citation type="submission" date="2020-07" db="EMBL/GenBank/DDBJ databases">
        <title>Sequencing the genomes of 1000 actinobacteria strains.</title>
        <authorList>
            <person name="Klenk H.-P."/>
        </authorList>
    </citation>
    <scope>NUCLEOTIDE SEQUENCE [LARGE SCALE GENOMIC DNA]</scope>
    <source>
        <strain evidence="9 10">DSM 26341</strain>
    </source>
</reference>
<feature type="domain" description="ABC transmembrane type-1" evidence="8">
    <location>
        <begin position="85"/>
        <end position="297"/>
    </location>
</feature>
<proteinExistence type="inferred from homology"/>
<keyword evidence="5 7" id="KW-1133">Transmembrane helix</keyword>
<keyword evidence="2 7" id="KW-0813">Transport</keyword>
<feature type="transmembrane region" description="Helical" evidence="7">
    <location>
        <begin position="84"/>
        <end position="110"/>
    </location>
</feature>
<name>A0A7Z0D1P7_9MICO</name>
<keyword evidence="4 7" id="KW-0812">Transmembrane</keyword>
<dbReference type="PROSITE" id="PS50928">
    <property type="entry name" value="ABC_TM1"/>
    <property type="match status" value="1"/>
</dbReference>
<evidence type="ECO:0000313" key="10">
    <source>
        <dbReference type="Proteomes" id="UP000539111"/>
    </source>
</evidence>
<feature type="transmembrane region" description="Helical" evidence="7">
    <location>
        <begin position="122"/>
        <end position="142"/>
    </location>
</feature>
<evidence type="ECO:0000256" key="2">
    <source>
        <dbReference type="ARBA" id="ARBA00022448"/>
    </source>
</evidence>
<evidence type="ECO:0000256" key="7">
    <source>
        <dbReference type="RuleBase" id="RU363032"/>
    </source>
</evidence>
<evidence type="ECO:0000256" key="5">
    <source>
        <dbReference type="ARBA" id="ARBA00022989"/>
    </source>
</evidence>
<evidence type="ECO:0000256" key="1">
    <source>
        <dbReference type="ARBA" id="ARBA00004651"/>
    </source>
</evidence>
<dbReference type="Pfam" id="PF00528">
    <property type="entry name" value="BPD_transp_1"/>
    <property type="match status" value="1"/>
</dbReference>
<feature type="transmembrane region" description="Helical" evidence="7">
    <location>
        <begin position="170"/>
        <end position="195"/>
    </location>
</feature>
<dbReference type="EMBL" id="JACBZP010000001">
    <property type="protein sequence ID" value="NYI66505.1"/>
    <property type="molecule type" value="Genomic_DNA"/>
</dbReference>
<dbReference type="InterPro" id="IPR000515">
    <property type="entry name" value="MetI-like"/>
</dbReference>
<feature type="transmembrane region" description="Helical" evidence="7">
    <location>
        <begin position="21"/>
        <end position="43"/>
    </location>
</feature>
<comment type="caution">
    <text evidence="9">The sequence shown here is derived from an EMBL/GenBank/DDBJ whole genome shotgun (WGS) entry which is preliminary data.</text>
</comment>
<dbReference type="InterPro" id="IPR035906">
    <property type="entry name" value="MetI-like_sf"/>
</dbReference>
<keyword evidence="10" id="KW-1185">Reference proteome</keyword>
<evidence type="ECO:0000256" key="4">
    <source>
        <dbReference type="ARBA" id="ARBA00022692"/>
    </source>
</evidence>
<organism evidence="9 10">
    <name type="scientific">Spelaeicoccus albus</name>
    <dbReference type="NCBI Taxonomy" id="1280376"/>
    <lineage>
        <taxon>Bacteria</taxon>
        <taxon>Bacillati</taxon>
        <taxon>Actinomycetota</taxon>
        <taxon>Actinomycetes</taxon>
        <taxon>Micrococcales</taxon>
        <taxon>Brevibacteriaceae</taxon>
        <taxon>Spelaeicoccus</taxon>
    </lineage>
</organism>